<protein>
    <submittedName>
        <fullName evidence="3">Protein ImuB</fullName>
    </submittedName>
</protein>
<reference evidence="3 4" key="1">
    <citation type="submission" date="2018-07" db="EMBL/GenBank/DDBJ databases">
        <title>Genomic Encyclopedia of Type Strains, Phase IV (KMG-IV): sequencing the most valuable type-strain genomes for metagenomic binning, comparative biology and taxonomic classification.</title>
        <authorList>
            <person name="Goeker M."/>
        </authorList>
    </citation>
    <scope>NUCLEOTIDE SEQUENCE [LARGE SCALE GENOMIC DNA]</scope>
    <source>
        <strain evidence="3 4">DSM 21352</strain>
    </source>
</reference>
<organism evidence="3 4">
    <name type="scientific">Pseudacidovorax intermedius</name>
    <dbReference type="NCBI Taxonomy" id="433924"/>
    <lineage>
        <taxon>Bacteria</taxon>
        <taxon>Pseudomonadati</taxon>
        <taxon>Pseudomonadota</taxon>
        <taxon>Betaproteobacteria</taxon>
        <taxon>Burkholderiales</taxon>
        <taxon>Comamonadaceae</taxon>
        <taxon>Pseudacidovorax</taxon>
    </lineage>
</organism>
<evidence type="ECO:0000313" key="3">
    <source>
        <dbReference type="EMBL" id="RDI16364.1"/>
    </source>
</evidence>
<dbReference type="EMBL" id="QQAV01000022">
    <property type="protein sequence ID" value="RDI16364.1"/>
    <property type="molecule type" value="Genomic_DNA"/>
</dbReference>
<dbReference type="InterPro" id="IPR050356">
    <property type="entry name" value="SulA_CellDiv_inhibitor"/>
</dbReference>
<evidence type="ECO:0000256" key="1">
    <source>
        <dbReference type="ARBA" id="ARBA00022763"/>
    </source>
</evidence>
<dbReference type="InterPro" id="IPR043502">
    <property type="entry name" value="DNA/RNA_pol_sf"/>
</dbReference>
<feature type="region of interest" description="Disordered" evidence="2">
    <location>
        <begin position="297"/>
        <end position="318"/>
    </location>
</feature>
<feature type="region of interest" description="Disordered" evidence="2">
    <location>
        <begin position="339"/>
        <end position="403"/>
    </location>
</feature>
<sequence length="499" mass="54767">MHWLALQWLPEPAASGEAAPDAAPPQPDVACPTPESLGWWALQFTPHVAWLDEALMLEVSACERLWGGRRALMRQIGASVPPGLKVRQVTGATSLEALARMRLYIARQPQPTRLPDDLPLETLGAAAPHLQVLARLGCRTWGDVAALPRGPLVRRFGAALREALDLAWGLRPDGLPWLQVPDSFEQRLELPMLAQSATELLWAAQRLLGALRLWLQARQRGALAIELSWTLDLKRLDGAELPRSQQLQVRTAEPTQDMAHLRRLLAERLALTQLIAPTGWLRLRSLETADWQGRTRSLLPPSLPGAHAGAWAEEGREGEPLHQLLEKLSARLGAPQVLAAQPVQDHRPEGRQRWRPAAGPKAAVPDKTRPGTGRPGQHTNARHPASNLGGARPAGEQVLGEPGSVLPDIGTGLLPAWLLREPRLLPVQNGEPCHGGAPLRRLAGPQRLETAWWESGRPAARDYYIAQDAAGALFWIYRERATLAGTEAPVRWYLQGIYA</sequence>
<dbReference type="RefSeq" id="WP_244917895.1">
    <property type="nucleotide sequence ID" value="NZ_QQAV01000022.1"/>
</dbReference>
<evidence type="ECO:0000256" key="2">
    <source>
        <dbReference type="SAM" id="MobiDB-lite"/>
    </source>
</evidence>
<keyword evidence="4" id="KW-1185">Reference proteome</keyword>
<evidence type="ECO:0000313" key="4">
    <source>
        <dbReference type="Proteomes" id="UP000255265"/>
    </source>
</evidence>
<keyword evidence="1" id="KW-0227">DNA damage</keyword>
<comment type="caution">
    <text evidence="3">The sequence shown here is derived from an EMBL/GenBank/DDBJ whole genome shotgun (WGS) entry which is preliminary data.</text>
</comment>
<dbReference type="CDD" id="cd03468">
    <property type="entry name" value="PolY_like"/>
    <property type="match status" value="1"/>
</dbReference>
<gene>
    <name evidence="3" type="ORF">DFR41_1222</name>
</gene>
<dbReference type="PANTHER" id="PTHR35369">
    <property type="entry name" value="BLR3025 PROTEIN-RELATED"/>
    <property type="match status" value="1"/>
</dbReference>
<proteinExistence type="predicted"/>
<dbReference type="GO" id="GO:0006281">
    <property type="term" value="P:DNA repair"/>
    <property type="evidence" value="ECO:0007669"/>
    <property type="project" value="TreeGrafter"/>
</dbReference>
<name>A0A370F5B8_9BURK</name>
<dbReference type="Proteomes" id="UP000255265">
    <property type="component" value="Unassembled WGS sequence"/>
</dbReference>
<dbReference type="AlphaFoldDB" id="A0A370F5B8"/>
<accession>A0A370F5B8</accession>
<dbReference type="SUPFAM" id="SSF56672">
    <property type="entry name" value="DNA/RNA polymerases"/>
    <property type="match status" value="1"/>
</dbReference>
<dbReference type="PANTHER" id="PTHR35369:SF2">
    <property type="entry name" value="BLR3025 PROTEIN"/>
    <property type="match status" value="1"/>
</dbReference>